<keyword evidence="1" id="KW-0732">Signal</keyword>
<evidence type="ECO:0000313" key="3">
    <source>
        <dbReference type="Proteomes" id="UP000277498"/>
    </source>
</evidence>
<protein>
    <recommendedName>
        <fullName evidence="4">DUF2125 domain-containing protein</fullName>
    </recommendedName>
</protein>
<dbReference type="Pfam" id="PF09898">
    <property type="entry name" value="DUF2125"/>
    <property type="match status" value="1"/>
</dbReference>
<sequence>MKHWTLSASTAIALILSAAPSLAITPEEVWENWKTLATGTGGTLTTTSETRNGNVLEVKGLTTTATDGLSGDTFTTTIDSVTLTDRGDGTVEVKMSDSYPLTFTEAGGQPGKPTMLLQVGQPGAVVIASGTADAASYDFTLPALTVDLVEGHNRRGDKVDVTFTVTAADLAGKYLVSPREGGGFGLESSMTSGAVKIAASGNENGNSFTGAFDLAGLSVTSAGTFIDQALMADMIQALQSGFAIDSKAEIGAITTSFQLVENGVTSSFSGQLGGAGFHAVLDKTKVDYGFSLKDGKFAADMPAAGVPAGDTAFTEVSFALAMPVGVSDVAGDFSFLTRLTDLTMSESVWGLFDPGAQLARDPASLVVDLKGKGAWLTDIFAQGGMVGTSDMPVRLDSLDLAQVLLKLAAAEVNANGALTFDNSDLQTFQGFPAPEGKVTVNLSGVSALLDKLVAMGFISADDLTGVRMGLAMFARPGPGPDQLISEIEFREKGLFVNGQQIM</sequence>
<proteinExistence type="predicted"/>
<dbReference type="Proteomes" id="UP000277498">
    <property type="component" value="Unassembled WGS sequence"/>
</dbReference>
<dbReference type="RefSeq" id="WP_124085413.1">
    <property type="nucleotide sequence ID" value="NZ_UXAW01000048.1"/>
</dbReference>
<dbReference type="AlphaFoldDB" id="A0A3P5WW29"/>
<reference evidence="2 3" key="1">
    <citation type="submission" date="2018-11" db="EMBL/GenBank/DDBJ databases">
        <authorList>
            <person name="Criscuolo A."/>
        </authorList>
    </citation>
    <scope>NUCLEOTIDE SEQUENCE [LARGE SCALE GENOMIC DNA]</scope>
    <source>
        <strain evidence="2">ACIP111625</strain>
    </source>
</reference>
<name>A0A3P5WW29_9RHOB</name>
<evidence type="ECO:0008006" key="4">
    <source>
        <dbReference type="Google" id="ProtNLM"/>
    </source>
</evidence>
<evidence type="ECO:0000256" key="1">
    <source>
        <dbReference type="SAM" id="SignalP"/>
    </source>
</evidence>
<dbReference type="EMBL" id="UXAW01000048">
    <property type="protein sequence ID" value="VDC23311.1"/>
    <property type="molecule type" value="Genomic_DNA"/>
</dbReference>
<gene>
    <name evidence="2" type="ORF">XINFAN_00991</name>
</gene>
<accession>A0A3P5WW29</accession>
<keyword evidence="3" id="KW-1185">Reference proteome</keyword>
<dbReference type="InterPro" id="IPR018666">
    <property type="entry name" value="DUF2125"/>
</dbReference>
<evidence type="ECO:0000313" key="2">
    <source>
        <dbReference type="EMBL" id="VDC23311.1"/>
    </source>
</evidence>
<organism evidence="2 3">
    <name type="scientific">Pseudogemmobacter humi</name>
    <dbReference type="NCBI Taxonomy" id="2483812"/>
    <lineage>
        <taxon>Bacteria</taxon>
        <taxon>Pseudomonadati</taxon>
        <taxon>Pseudomonadota</taxon>
        <taxon>Alphaproteobacteria</taxon>
        <taxon>Rhodobacterales</taxon>
        <taxon>Paracoccaceae</taxon>
        <taxon>Pseudogemmobacter</taxon>
    </lineage>
</organism>
<dbReference type="OrthoDB" id="7791409at2"/>
<feature type="signal peptide" evidence="1">
    <location>
        <begin position="1"/>
        <end position="23"/>
    </location>
</feature>
<feature type="chain" id="PRO_5018150898" description="DUF2125 domain-containing protein" evidence="1">
    <location>
        <begin position="24"/>
        <end position="502"/>
    </location>
</feature>